<proteinExistence type="predicted"/>
<protein>
    <recommendedName>
        <fullName evidence="2">Beta-lactamase-related domain-containing protein</fullName>
    </recommendedName>
</protein>
<keyword evidence="1" id="KW-0732">Signal</keyword>
<dbReference type="Gene3D" id="3.40.710.10">
    <property type="entry name" value="DD-peptidase/beta-lactamase superfamily"/>
    <property type="match status" value="1"/>
</dbReference>
<accession>A0A179VFJ7</accession>
<dbReference type="PANTHER" id="PTHR46825:SF9">
    <property type="entry name" value="BETA-LACTAMASE-RELATED DOMAIN-CONTAINING PROTEIN"/>
    <property type="match status" value="1"/>
</dbReference>
<dbReference type="InterPro" id="IPR050491">
    <property type="entry name" value="AmpC-like"/>
</dbReference>
<dbReference type="AlphaFoldDB" id="A0A179VFJ7"/>
<dbReference type="PANTHER" id="PTHR46825">
    <property type="entry name" value="D-ALANYL-D-ALANINE-CARBOXYPEPTIDASE/ENDOPEPTIDASE AMPH"/>
    <property type="match status" value="1"/>
</dbReference>
<dbReference type="Pfam" id="PF00144">
    <property type="entry name" value="Beta-lactamase"/>
    <property type="match status" value="1"/>
</dbReference>
<dbReference type="EMBL" id="LQYE01000001">
    <property type="protein sequence ID" value="OAT70619.1"/>
    <property type="molecule type" value="Genomic_DNA"/>
</dbReference>
<evidence type="ECO:0000259" key="2">
    <source>
        <dbReference type="Pfam" id="PF00144"/>
    </source>
</evidence>
<evidence type="ECO:0000313" key="4">
    <source>
        <dbReference type="Proteomes" id="UP000186919"/>
    </source>
</evidence>
<evidence type="ECO:0000313" key="3">
    <source>
        <dbReference type="EMBL" id="OAT70619.1"/>
    </source>
</evidence>
<dbReference type="InterPro" id="IPR001466">
    <property type="entry name" value="Beta-lactam-related"/>
</dbReference>
<name>A0A179VFJ7_9MYCO</name>
<reference evidence="3 4" key="1">
    <citation type="submission" date="2016-01" db="EMBL/GenBank/DDBJ databases">
        <title>Mycobacterium immunogenum strain CD11_6 genome sequencing and assembly.</title>
        <authorList>
            <person name="Kaur G."/>
            <person name="Nair G.R."/>
            <person name="Mayilraj S."/>
        </authorList>
    </citation>
    <scope>NUCLEOTIDE SEQUENCE [LARGE SCALE GENOMIC DNA]</scope>
    <source>
        <strain evidence="3 4">CD11-6</strain>
    </source>
</reference>
<evidence type="ECO:0000256" key="1">
    <source>
        <dbReference type="SAM" id="SignalP"/>
    </source>
</evidence>
<dbReference type="SUPFAM" id="SSF56601">
    <property type="entry name" value="beta-lactamase/transpeptidase-like"/>
    <property type="match status" value="1"/>
</dbReference>
<sequence length="365" mass="38353">MTPSIVSRTHTLLALPLATIAMLVPGCTHHAQNGSPTSGDDRAARSETVLTKLLNGDQPGCTAAVGRNGDVVWTGTHGVADLATGAPITPGTVMDIGSTSKQFTASAVLLLANRHKLSLTEPVSKYVPGLPAWAESVTISQLIHHQSGIPDYIALLQDDGVSLDSRATQAQAVRRLATVRSLTFKPGSTYEYSNSNYLLLAEIVAATSGMPLPQFLKTEVFEPLGLKMAMEPVAKIPGKAISYESGPSGFTVADSAWEQVGDGGIQTTPSELVRWADNYRTGRVGGQQLLTAQLADAVESDEPGSPYGAGIGLLTDGGLEHSGSWAGFRTNLRISDDRKTSLAVSCNSGAAAGDAVMEQLWRIWS</sequence>
<dbReference type="InterPro" id="IPR012338">
    <property type="entry name" value="Beta-lactam/transpept-like"/>
</dbReference>
<dbReference type="RefSeq" id="WP_064627824.1">
    <property type="nucleotide sequence ID" value="NZ_LQYE01000001.1"/>
</dbReference>
<organism evidence="3 4">
    <name type="scientific">Mycobacteroides immunogenum</name>
    <dbReference type="NCBI Taxonomy" id="83262"/>
    <lineage>
        <taxon>Bacteria</taxon>
        <taxon>Bacillati</taxon>
        <taxon>Actinomycetota</taxon>
        <taxon>Actinomycetes</taxon>
        <taxon>Mycobacteriales</taxon>
        <taxon>Mycobacteriaceae</taxon>
        <taxon>Mycobacteroides</taxon>
    </lineage>
</organism>
<gene>
    <name evidence="3" type="ORF">AWB85_04675</name>
</gene>
<dbReference type="Proteomes" id="UP000186919">
    <property type="component" value="Unassembled WGS sequence"/>
</dbReference>
<feature type="chain" id="PRO_5039267637" description="Beta-lactamase-related domain-containing protein" evidence="1">
    <location>
        <begin position="31"/>
        <end position="365"/>
    </location>
</feature>
<feature type="domain" description="Beta-lactamase-related" evidence="2">
    <location>
        <begin position="56"/>
        <end position="354"/>
    </location>
</feature>
<comment type="caution">
    <text evidence="3">The sequence shown here is derived from an EMBL/GenBank/DDBJ whole genome shotgun (WGS) entry which is preliminary data.</text>
</comment>
<feature type="signal peptide" evidence="1">
    <location>
        <begin position="1"/>
        <end position="30"/>
    </location>
</feature>